<evidence type="ECO:0000313" key="11">
    <source>
        <dbReference type="Proteomes" id="UP000032254"/>
    </source>
</evidence>
<dbReference type="GO" id="GO:0055085">
    <property type="term" value="P:transmembrane transport"/>
    <property type="evidence" value="ECO:0007669"/>
    <property type="project" value="InterPro"/>
</dbReference>
<evidence type="ECO:0000256" key="8">
    <source>
        <dbReference type="RuleBase" id="RU363032"/>
    </source>
</evidence>
<dbReference type="Gene3D" id="1.10.3720.10">
    <property type="entry name" value="MetI-like"/>
    <property type="match status" value="1"/>
</dbReference>
<evidence type="ECO:0000256" key="3">
    <source>
        <dbReference type="ARBA" id="ARBA00022448"/>
    </source>
</evidence>
<keyword evidence="7 8" id="KW-0472">Membrane</keyword>
<dbReference type="Proteomes" id="UP000032254">
    <property type="component" value="Unassembled WGS sequence"/>
</dbReference>
<proteinExistence type="inferred from homology"/>
<reference evidence="10 11" key="1">
    <citation type="submission" date="2015-01" db="EMBL/GenBank/DDBJ databases">
        <title>Sequencing and annotation of Micromonospora carbonacea strain JXNU-1 genome.</title>
        <authorList>
            <person name="Long Z."/>
            <person name="Huang Y."/>
            <person name="Jiang Y."/>
        </authorList>
    </citation>
    <scope>NUCLEOTIDE SEQUENCE [LARGE SCALE GENOMIC DNA]</scope>
    <source>
        <strain evidence="10 11">JXNU-1</strain>
    </source>
</reference>
<organism evidence="10 11">
    <name type="scientific">Micromonospora haikouensis</name>
    <dbReference type="NCBI Taxonomy" id="686309"/>
    <lineage>
        <taxon>Bacteria</taxon>
        <taxon>Bacillati</taxon>
        <taxon>Actinomycetota</taxon>
        <taxon>Actinomycetes</taxon>
        <taxon>Micromonosporales</taxon>
        <taxon>Micromonosporaceae</taxon>
        <taxon>Micromonospora</taxon>
    </lineage>
</organism>
<dbReference type="AlphaFoldDB" id="A0A0D0WRJ2"/>
<comment type="caution">
    <text evidence="10">The sequence shown here is derived from an EMBL/GenBank/DDBJ whole genome shotgun (WGS) entry which is preliminary data.</text>
</comment>
<feature type="transmembrane region" description="Helical" evidence="8">
    <location>
        <begin position="126"/>
        <end position="145"/>
    </location>
</feature>
<evidence type="ECO:0000256" key="7">
    <source>
        <dbReference type="ARBA" id="ARBA00023136"/>
    </source>
</evidence>
<protein>
    <recommendedName>
        <fullName evidence="9">ABC transmembrane type-1 domain-containing protein</fullName>
    </recommendedName>
</protein>
<accession>A0A0D0WRJ2</accession>
<evidence type="ECO:0000256" key="5">
    <source>
        <dbReference type="ARBA" id="ARBA00022692"/>
    </source>
</evidence>
<keyword evidence="4" id="KW-1003">Cell membrane</keyword>
<evidence type="ECO:0000313" key="10">
    <source>
        <dbReference type="EMBL" id="KIR61344.1"/>
    </source>
</evidence>
<dbReference type="GO" id="GO:0005886">
    <property type="term" value="C:plasma membrane"/>
    <property type="evidence" value="ECO:0007669"/>
    <property type="project" value="UniProtKB-SubCell"/>
</dbReference>
<evidence type="ECO:0000256" key="6">
    <source>
        <dbReference type="ARBA" id="ARBA00022989"/>
    </source>
</evidence>
<feature type="domain" description="ABC transmembrane type-1" evidence="9">
    <location>
        <begin position="91"/>
        <end position="297"/>
    </location>
</feature>
<dbReference type="InterPro" id="IPR000515">
    <property type="entry name" value="MetI-like"/>
</dbReference>
<keyword evidence="3 8" id="KW-0813">Transport</keyword>
<keyword evidence="6 8" id="KW-1133">Transmembrane helix</keyword>
<dbReference type="CDD" id="cd06261">
    <property type="entry name" value="TM_PBP2"/>
    <property type="match status" value="1"/>
</dbReference>
<dbReference type="PANTHER" id="PTHR42929:SF1">
    <property type="entry name" value="INNER MEMBRANE ABC TRANSPORTER PERMEASE PROTEIN YDCU-RELATED"/>
    <property type="match status" value="1"/>
</dbReference>
<dbReference type="PATRIC" id="fig|47853.6.peg.5675"/>
<dbReference type="GeneID" id="301307686"/>
<name>A0A0D0WRJ2_9ACTN</name>
<keyword evidence="11" id="KW-1185">Reference proteome</keyword>
<evidence type="ECO:0000259" key="9">
    <source>
        <dbReference type="PROSITE" id="PS50928"/>
    </source>
</evidence>
<comment type="similarity">
    <text evidence="2">Belongs to the binding-protein-dependent transport system permease family. CysTW subfamily.</text>
</comment>
<evidence type="ECO:0000256" key="2">
    <source>
        <dbReference type="ARBA" id="ARBA00007069"/>
    </source>
</evidence>
<feature type="transmembrane region" description="Helical" evidence="8">
    <location>
        <begin position="178"/>
        <end position="199"/>
    </location>
</feature>
<dbReference type="EMBL" id="JXSX01000003">
    <property type="protein sequence ID" value="KIR61344.1"/>
    <property type="molecule type" value="Genomic_DNA"/>
</dbReference>
<evidence type="ECO:0000256" key="4">
    <source>
        <dbReference type="ARBA" id="ARBA00022475"/>
    </source>
</evidence>
<feature type="transmembrane region" description="Helical" evidence="8">
    <location>
        <begin position="33"/>
        <end position="53"/>
    </location>
</feature>
<keyword evidence="5 8" id="KW-0812">Transmembrane</keyword>
<feature type="transmembrane region" description="Helical" evidence="8">
    <location>
        <begin position="220"/>
        <end position="247"/>
    </location>
</feature>
<comment type="subcellular location">
    <subcellularLocation>
        <location evidence="1 8">Cell membrane</location>
        <topology evidence="1 8">Multi-pass membrane protein</topology>
    </subcellularLocation>
</comment>
<dbReference type="PANTHER" id="PTHR42929">
    <property type="entry name" value="INNER MEMBRANE ABC TRANSPORTER PERMEASE PROTEIN YDCU-RELATED-RELATED"/>
    <property type="match status" value="1"/>
</dbReference>
<evidence type="ECO:0000256" key="1">
    <source>
        <dbReference type="ARBA" id="ARBA00004651"/>
    </source>
</evidence>
<gene>
    <name evidence="10" type="ORF">TK50_27085</name>
</gene>
<feature type="transmembrane region" description="Helical" evidence="8">
    <location>
        <begin position="279"/>
        <end position="299"/>
    </location>
</feature>
<dbReference type="RefSeq" id="WP_043968204.1">
    <property type="nucleotide sequence ID" value="NZ_JBIAOP010000019.1"/>
</dbReference>
<dbReference type="PROSITE" id="PS50928">
    <property type="entry name" value="ABC_TM1"/>
    <property type="match status" value="1"/>
</dbReference>
<sequence length="314" mass="33724">MRASGHSGAAAAGPDHAEAYRPRWRDRARQRGVTPTLWLAVPGVVFMVVFFVYPLGYGVGLSLQGADGWYSAYHDFFADRLVNNHGSRESILVTLELALAASIINVALAVPISYRMRRRVRAKRTIMAIVLVPMTLGTVFVASAMKEFLGPSGWLNRALLNTGVIDQPLQLVGNFTGVLLSLVFTGLPFAFLLMVGYTSGIDPSLEQAAAVCGARPAQRFWLVTFPLLLPGMTITFCLSFVLAFGVFPSATLVGNDAGPTRVLSKIAYTEYSYGHYPTASATAVVMAVVQLAVLGLVLWGRGLFHRGPTSGGKG</sequence>
<dbReference type="SUPFAM" id="SSF161098">
    <property type="entry name" value="MetI-like"/>
    <property type="match status" value="1"/>
</dbReference>
<feature type="transmembrane region" description="Helical" evidence="8">
    <location>
        <begin position="91"/>
        <end position="114"/>
    </location>
</feature>
<dbReference type="InterPro" id="IPR035906">
    <property type="entry name" value="MetI-like_sf"/>
</dbReference>
<dbReference type="Pfam" id="PF00528">
    <property type="entry name" value="BPD_transp_1"/>
    <property type="match status" value="1"/>
</dbReference>